<dbReference type="FunFam" id="3.40.50.300:FF:000016">
    <property type="entry name" value="Oligopeptide ABC transporter ATP-binding component"/>
    <property type="match status" value="1"/>
</dbReference>
<dbReference type="EMBL" id="JAEINH010000012">
    <property type="protein sequence ID" value="MBI9115918.1"/>
    <property type="molecule type" value="Genomic_DNA"/>
</dbReference>
<dbReference type="InterPro" id="IPR003593">
    <property type="entry name" value="AAA+_ATPase"/>
</dbReference>
<dbReference type="NCBIfam" id="NF007739">
    <property type="entry name" value="PRK10419.1"/>
    <property type="match status" value="2"/>
</dbReference>
<dbReference type="Pfam" id="PF00005">
    <property type="entry name" value="ABC_tran"/>
    <property type="match status" value="2"/>
</dbReference>
<dbReference type="Pfam" id="PF08352">
    <property type="entry name" value="oligo_HPY"/>
    <property type="match status" value="2"/>
</dbReference>
<comment type="caution">
    <text evidence="9">The sequence shown here is derived from an EMBL/GenBank/DDBJ whole genome shotgun (WGS) entry which is preliminary data.</text>
</comment>
<gene>
    <name evidence="9" type="ORF">JAV76_12925</name>
</gene>
<dbReference type="PROSITE" id="PS00211">
    <property type="entry name" value="ABC_TRANSPORTER_1"/>
    <property type="match status" value="2"/>
</dbReference>
<protein>
    <submittedName>
        <fullName evidence="9">ABC transporter ATP-binding protein</fullName>
    </submittedName>
</protein>
<dbReference type="InterPro" id="IPR050388">
    <property type="entry name" value="ABC_Ni/Peptide_Import"/>
</dbReference>
<feature type="domain" description="ABC transporter" evidence="8">
    <location>
        <begin position="296"/>
        <end position="541"/>
    </location>
</feature>
<evidence type="ECO:0000259" key="8">
    <source>
        <dbReference type="PROSITE" id="PS50893"/>
    </source>
</evidence>
<reference evidence="9" key="1">
    <citation type="submission" date="2020-12" db="EMBL/GenBank/DDBJ databases">
        <title>Sanguibacter suaedae sp. nov., isolated from Suaeda aralocaspica.</title>
        <authorList>
            <person name="Ma Q."/>
        </authorList>
    </citation>
    <scope>NUCLEOTIDE SEQUENCE</scope>
    <source>
        <strain evidence="9">YZGR15</strain>
    </source>
</reference>
<dbReference type="InterPro" id="IPR003439">
    <property type="entry name" value="ABC_transporter-like_ATP-bd"/>
</dbReference>
<comment type="subcellular location">
    <subcellularLocation>
        <location evidence="1">Cell membrane</location>
        <topology evidence="1">Peripheral membrane protein</topology>
    </subcellularLocation>
</comment>
<dbReference type="PROSITE" id="PS50893">
    <property type="entry name" value="ABC_TRANSPORTER_2"/>
    <property type="match status" value="2"/>
</dbReference>
<keyword evidence="4" id="KW-1003">Cell membrane</keyword>
<evidence type="ECO:0000256" key="1">
    <source>
        <dbReference type="ARBA" id="ARBA00004202"/>
    </source>
</evidence>
<sequence length="566" mass="59881">MSTEPVLRIDRLSVSFRADAGAVQAVREASFDVGAAEIVAVVGESGSGKSVSSRALLGLLPGYATVTGSATLDGEELTGLRGEAVRSLRGRRIAMIFQEPSTSLDPVRTVGWQIVEALRAHRRMSRRAARARAVELLDLVGIPDPAKRVGSYPHQMSGGQKQRVMIAIAIACEPEVIIADEPTTALDVTVQAQILDLLRDLRDRLGTAIVLITHNMGVVADLADRVVVMYRGEVVEQAPVADLFASPQHPYTRRLLAAVPHLGHGAGSATTRGVQVPAATGEARSPDVTPAQVPALAIRDLVVEFPGRLGSPAVRAVDGVSLEIAPGAVLGLVGESGSGKTTIGRVAVGLVPATKGTVEVFGDDLARTSAKELRDVRRRFGFVFQDPAASLNPRASVGACIAEPMIVHDEGTEASRRAKVLELLDAVELPTSFAARYPHELSGGQRQRVSLARALVLGPDLLVADEPTSALDVSVQATVLDLFRTLQAEMGFACLFVSHDLAVVDIVADRVAVMSAGRLVETGLTADVLRTPKEEYTRALLAAVPVPDPAEQAVRRRARAELPART</sequence>
<proteinExistence type="inferred from homology"/>
<keyword evidence="10" id="KW-1185">Reference proteome</keyword>
<keyword evidence="3" id="KW-0813">Transport</keyword>
<evidence type="ECO:0000256" key="4">
    <source>
        <dbReference type="ARBA" id="ARBA00022475"/>
    </source>
</evidence>
<comment type="similarity">
    <text evidence="2">Belongs to the ABC transporter superfamily.</text>
</comment>
<keyword evidence="5" id="KW-0547">Nucleotide-binding</keyword>
<dbReference type="RefSeq" id="WP_198734486.1">
    <property type="nucleotide sequence ID" value="NZ_JAEINH010000012.1"/>
</dbReference>
<dbReference type="InterPro" id="IPR013563">
    <property type="entry name" value="Oligopep_ABC_C"/>
</dbReference>
<dbReference type="CDD" id="cd03257">
    <property type="entry name" value="ABC_NikE_OppD_transporters"/>
    <property type="match status" value="2"/>
</dbReference>
<dbReference type="Gene3D" id="3.40.50.300">
    <property type="entry name" value="P-loop containing nucleotide triphosphate hydrolases"/>
    <property type="match status" value="2"/>
</dbReference>
<dbReference type="InterPro" id="IPR027417">
    <property type="entry name" value="P-loop_NTPase"/>
</dbReference>
<feature type="domain" description="ABC transporter" evidence="8">
    <location>
        <begin position="7"/>
        <end position="256"/>
    </location>
</feature>
<dbReference type="GO" id="GO:0015833">
    <property type="term" value="P:peptide transport"/>
    <property type="evidence" value="ECO:0007669"/>
    <property type="project" value="InterPro"/>
</dbReference>
<dbReference type="SMART" id="SM00382">
    <property type="entry name" value="AAA"/>
    <property type="match status" value="2"/>
</dbReference>
<dbReference type="PANTHER" id="PTHR43297:SF2">
    <property type="entry name" value="DIPEPTIDE TRANSPORT ATP-BINDING PROTEIN DPPD"/>
    <property type="match status" value="1"/>
</dbReference>
<dbReference type="InterPro" id="IPR017871">
    <property type="entry name" value="ABC_transporter-like_CS"/>
</dbReference>
<keyword evidence="7" id="KW-0472">Membrane</keyword>
<evidence type="ECO:0000256" key="6">
    <source>
        <dbReference type="ARBA" id="ARBA00022840"/>
    </source>
</evidence>
<evidence type="ECO:0000256" key="5">
    <source>
        <dbReference type="ARBA" id="ARBA00022741"/>
    </source>
</evidence>
<dbReference type="Proteomes" id="UP000602087">
    <property type="component" value="Unassembled WGS sequence"/>
</dbReference>
<dbReference type="GO" id="GO:0005524">
    <property type="term" value="F:ATP binding"/>
    <property type="evidence" value="ECO:0007669"/>
    <property type="project" value="UniProtKB-KW"/>
</dbReference>
<dbReference type="GO" id="GO:0016887">
    <property type="term" value="F:ATP hydrolysis activity"/>
    <property type="evidence" value="ECO:0007669"/>
    <property type="project" value="InterPro"/>
</dbReference>
<evidence type="ECO:0000256" key="7">
    <source>
        <dbReference type="ARBA" id="ARBA00023136"/>
    </source>
</evidence>
<dbReference type="SUPFAM" id="SSF52540">
    <property type="entry name" value="P-loop containing nucleoside triphosphate hydrolases"/>
    <property type="match status" value="2"/>
</dbReference>
<dbReference type="GO" id="GO:0005886">
    <property type="term" value="C:plasma membrane"/>
    <property type="evidence" value="ECO:0007669"/>
    <property type="project" value="UniProtKB-SubCell"/>
</dbReference>
<evidence type="ECO:0000256" key="2">
    <source>
        <dbReference type="ARBA" id="ARBA00005417"/>
    </source>
</evidence>
<accession>A0A934MAM0</accession>
<evidence type="ECO:0000256" key="3">
    <source>
        <dbReference type="ARBA" id="ARBA00022448"/>
    </source>
</evidence>
<evidence type="ECO:0000313" key="10">
    <source>
        <dbReference type="Proteomes" id="UP000602087"/>
    </source>
</evidence>
<organism evidence="9 10">
    <name type="scientific">Sanguibacter suaedae</name>
    <dbReference type="NCBI Taxonomy" id="2795737"/>
    <lineage>
        <taxon>Bacteria</taxon>
        <taxon>Bacillati</taxon>
        <taxon>Actinomycetota</taxon>
        <taxon>Actinomycetes</taxon>
        <taxon>Micrococcales</taxon>
        <taxon>Sanguibacteraceae</taxon>
        <taxon>Sanguibacter</taxon>
    </lineage>
</organism>
<evidence type="ECO:0000313" key="9">
    <source>
        <dbReference type="EMBL" id="MBI9115918.1"/>
    </source>
</evidence>
<dbReference type="NCBIfam" id="NF008453">
    <property type="entry name" value="PRK11308.1"/>
    <property type="match status" value="2"/>
</dbReference>
<keyword evidence="6 9" id="KW-0067">ATP-binding</keyword>
<dbReference type="AlphaFoldDB" id="A0A934MAM0"/>
<name>A0A934MAM0_9MICO</name>
<dbReference type="PANTHER" id="PTHR43297">
    <property type="entry name" value="OLIGOPEPTIDE TRANSPORT ATP-BINDING PROTEIN APPD"/>
    <property type="match status" value="1"/>
</dbReference>